<dbReference type="AlphaFoldDB" id="A0A7W0DTF1"/>
<name>A0A7W0DTF1_9ACTN</name>
<sequence>MTETPIERGFLVLHGWQNHRPAGHWQHWLADRLTSLGHAVDYPQLPDPDDPDLEQWLAQLRTHLGELRGQQRTVICHSLACLLWLHAVARNEVPVPVDRVLLVAPPSAGVLEQYAEVAEFTPPPVTAGQLSSAAKYTRLVAGDNDPYFPEGAASVYGERLGLPADVLPGAAHLDLEAGYGSWPSLLDWCLAPSNDTPIQHRTDATPA</sequence>
<evidence type="ECO:0000313" key="1">
    <source>
        <dbReference type="EMBL" id="MBA2950922.1"/>
    </source>
</evidence>
<proteinExistence type="predicted"/>
<comment type="caution">
    <text evidence="1">The sequence shown here is derived from an EMBL/GenBank/DDBJ whole genome shotgun (WGS) entry which is preliminary data.</text>
</comment>
<dbReference type="RefSeq" id="WP_181661847.1">
    <property type="nucleotide sequence ID" value="NZ_JACEHE010000035.1"/>
</dbReference>
<dbReference type="SUPFAM" id="SSF53474">
    <property type="entry name" value="alpha/beta-Hydrolases"/>
    <property type="match status" value="1"/>
</dbReference>
<dbReference type="Gene3D" id="3.40.50.1820">
    <property type="entry name" value="alpha/beta hydrolase"/>
    <property type="match status" value="1"/>
</dbReference>
<keyword evidence="1" id="KW-0378">Hydrolase</keyword>
<dbReference type="Pfam" id="PF06821">
    <property type="entry name" value="Ser_hydrolase"/>
    <property type="match status" value="1"/>
</dbReference>
<accession>A0A7W0DTF1</accession>
<dbReference type="InterPro" id="IPR010662">
    <property type="entry name" value="RBBP9/YdeN"/>
</dbReference>
<dbReference type="InterPro" id="IPR029058">
    <property type="entry name" value="AB_hydrolase_fold"/>
</dbReference>
<dbReference type="GO" id="GO:0016787">
    <property type="term" value="F:hydrolase activity"/>
    <property type="evidence" value="ECO:0007669"/>
    <property type="project" value="UniProtKB-KW"/>
</dbReference>
<gene>
    <name evidence="1" type="ORF">H1D24_35500</name>
</gene>
<dbReference type="Proteomes" id="UP000545761">
    <property type="component" value="Unassembled WGS sequence"/>
</dbReference>
<evidence type="ECO:0000313" key="2">
    <source>
        <dbReference type="Proteomes" id="UP000545761"/>
    </source>
</evidence>
<dbReference type="EMBL" id="JACEHE010000035">
    <property type="protein sequence ID" value="MBA2950922.1"/>
    <property type="molecule type" value="Genomic_DNA"/>
</dbReference>
<reference evidence="1 2" key="1">
    <citation type="submission" date="2020-07" db="EMBL/GenBank/DDBJ databases">
        <title>Streptomyces isolated from Indian soil.</title>
        <authorList>
            <person name="Mandal S."/>
            <person name="Maiti P.K."/>
        </authorList>
    </citation>
    <scope>NUCLEOTIDE SEQUENCE [LARGE SCALE GENOMIC DNA]</scope>
    <source>
        <strain evidence="1 2">PSKA28</strain>
    </source>
</reference>
<organism evidence="1 2">
    <name type="scientific">Streptomyces himalayensis subsp. himalayensis</name>
    <dbReference type="NCBI Taxonomy" id="2756131"/>
    <lineage>
        <taxon>Bacteria</taxon>
        <taxon>Bacillati</taxon>
        <taxon>Actinomycetota</taxon>
        <taxon>Actinomycetes</taxon>
        <taxon>Kitasatosporales</taxon>
        <taxon>Streptomycetaceae</taxon>
        <taxon>Streptomyces</taxon>
        <taxon>Streptomyces himalayensis</taxon>
    </lineage>
</organism>
<protein>
    <submittedName>
        <fullName evidence="1">Alpha/beta hydrolase</fullName>
    </submittedName>
</protein>